<dbReference type="PANTHER" id="PTHR23407">
    <property type="entry name" value="ATPASE INHIBITOR/5-FORMYLTETRAHYDROFOLATE CYCLO-LIGASE"/>
    <property type="match status" value="1"/>
</dbReference>
<proteinExistence type="inferred from homology"/>
<dbReference type="Proteomes" id="UP001301152">
    <property type="component" value="Unassembled WGS sequence"/>
</dbReference>
<evidence type="ECO:0000313" key="6">
    <source>
        <dbReference type="Proteomes" id="UP001301152"/>
    </source>
</evidence>
<comment type="caution">
    <text evidence="5">The sequence shown here is derived from an EMBL/GenBank/DDBJ whole genome shotgun (WGS) entry which is preliminary data.</text>
</comment>
<evidence type="ECO:0000256" key="3">
    <source>
        <dbReference type="ARBA" id="ARBA00022840"/>
    </source>
</evidence>
<dbReference type="PANTHER" id="PTHR23407:SF1">
    <property type="entry name" value="5-FORMYLTETRAHYDROFOLATE CYCLO-LIGASE"/>
    <property type="match status" value="1"/>
</dbReference>
<dbReference type="SUPFAM" id="SSF100950">
    <property type="entry name" value="NagB/RpiA/CoA transferase-like"/>
    <property type="match status" value="1"/>
</dbReference>
<keyword evidence="3 4" id="KW-0067">ATP-binding</keyword>
<keyword evidence="2 4" id="KW-0547">Nucleotide-binding</keyword>
<dbReference type="PIRSF" id="PIRSF006806">
    <property type="entry name" value="FTHF_cligase"/>
    <property type="match status" value="1"/>
</dbReference>
<comment type="similarity">
    <text evidence="1 4">Belongs to the 5-formyltetrahydrofolate cyclo-ligase family.</text>
</comment>
<dbReference type="RefSeq" id="WP_173560140.1">
    <property type="nucleotide sequence ID" value="NZ_JAPIUZ010000007.1"/>
</dbReference>
<dbReference type="Gene3D" id="3.40.50.10420">
    <property type="entry name" value="NagB/RpiA/CoA transferase-like"/>
    <property type="match status" value="1"/>
</dbReference>
<dbReference type="NCBIfam" id="TIGR02727">
    <property type="entry name" value="MTHFS_bact"/>
    <property type="match status" value="1"/>
</dbReference>
<evidence type="ECO:0000256" key="4">
    <source>
        <dbReference type="RuleBase" id="RU361279"/>
    </source>
</evidence>
<sequence length="195" mass="21294">MVAPHSAPFMSDSYELTQEKKHLRADCLRAMKAHTPAQDDALCQRLSAVLLASHGATVACVWPLPHEADIRPVCHALSNAGRCVVLPDTPPRGHALTFRVWTPDTPLLPGRFGTFVPDGPERKPQLILVPLVGYDRQGNRLGYGGGYYDRTLAALPGVTAIGYALSLQETEKVPTGTYDKPLSCIVTEKETLYFD</sequence>
<comment type="catalytic activity">
    <reaction evidence="4">
        <text>(6S)-5-formyl-5,6,7,8-tetrahydrofolate + ATP = (6R)-5,10-methenyltetrahydrofolate + ADP + phosphate</text>
        <dbReference type="Rhea" id="RHEA:10488"/>
        <dbReference type="ChEBI" id="CHEBI:30616"/>
        <dbReference type="ChEBI" id="CHEBI:43474"/>
        <dbReference type="ChEBI" id="CHEBI:57455"/>
        <dbReference type="ChEBI" id="CHEBI:57457"/>
        <dbReference type="ChEBI" id="CHEBI:456216"/>
        <dbReference type="EC" id="6.3.3.2"/>
    </reaction>
</comment>
<evidence type="ECO:0000256" key="2">
    <source>
        <dbReference type="ARBA" id="ARBA00022741"/>
    </source>
</evidence>
<gene>
    <name evidence="5" type="ORF">OQ497_11860</name>
</gene>
<evidence type="ECO:0000313" key="5">
    <source>
        <dbReference type="EMBL" id="MCX2564644.1"/>
    </source>
</evidence>
<reference evidence="5 6" key="1">
    <citation type="submission" date="2022-11" db="EMBL/GenBank/DDBJ databases">
        <title>Genome sequencing of Acetobacter type strain.</title>
        <authorList>
            <person name="Heo J."/>
            <person name="Lee D."/>
            <person name="Han B.-H."/>
            <person name="Hong S.-B."/>
            <person name="Kwon S.-W."/>
        </authorList>
    </citation>
    <scope>NUCLEOTIDE SEQUENCE [LARGE SCALE GENOMIC DNA]</scope>
    <source>
        <strain evidence="5 6">KACC 21253</strain>
    </source>
</reference>
<keyword evidence="4" id="KW-0479">Metal-binding</keyword>
<keyword evidence="6" id="KW-1185">Reference proteome</keyword>
<dbReference type="EMBL" id="JAPIUZ010000007">
    <property type="protein sequence ID" value="MCX2564644.1"/>
    <property type="molecule type" value="Genomic_DNA"/>
</dbReference>
<dbReference type="Pfam" id="PF01812">
    <property type="entry name" value="5-FTHF_cyc-lig"/>
    <property type="match status" value="1"/>
</dbReference>
<dbReference type="EC" id="6.3.3.2" evidence="4"/>
<protein>
    <recommendedName>
        <fullName evidence="4">5-formyltetrahydrofolate cyclo-ligase</fullName>
        <ecNumber evidence="4">6.3.3.2</ecNumber>
    </recommendedName>
</protein>
<comment type="cofactor">
    <cofactor evidence="4">
        <name>Mg(2+)</name>
        <dbReference type="ChEBI" id="CHEBI:18420"/>
    </cofactor>
</comment>
<name>A0ABT3QH80_9PROT</name>
<dbReference type="GO" id="GO:0030272">
    <property type="term" value="F:5-formyltetrahydrofolate cyclo-ligase activity"/>
    <property type="evidence" value="ECO:0007669"/>
    <property type="project" value="UniProtKB-EC"/>
</dbReference>
<evidence type="ECO:0000256" key="1">
    <source>
        <dbReference type="ARBA" id="ARBA00010638"/>
    </source>
</evidence>
<dbReference type="InterPro" id="IPR037171">
    <property type="entry name" value="NagB/RpiA_transferase-like"/>
</dbReference>
<organism evidence="5 6">
    <name type="scientific">Acetobacter thailandicus</name>
    <dbReference type="NCBI Taxonomy" id="1502842"/>
    <lineage>
        <taxon>Bacteria</taxon>
        <taxon>Pseudomonadati</taxon>
        <taxon>Pseudomonadota</taxon>
        <taxon>Alphaproteobacteria</taxon>
        <taxon>Acetobacterales</taxon>
        <taxon>Acetobacteraceae</taxon>
        <taxon>Acetobacter</taxon>
    </lineage>
</organism>
<dbReference type="InterPro" id="IPR024185">
    <property type="entry name" value="FTHF_cligase-like_sf"/>
</dbReference>
<keyword evidence="4" id="KW-0460">Magnesium</keyword>
<dbReference type="InterPro" id="IPR002698">
    <property type="entry name" value="FTHF_cligase"/>
</dbReference>
<keyword evidence="5" id="KW-0436">Ligase</keyword>
<accession>A0ABT3QH80</accession>